<evidence type="ECO:0000313" key="2">
    <source>
        <dbReference type="EMBL" id="EKX48129.1"/>
    </source>
</evidence>
<dbReference type="EMBL" id="JH992987">
    <property type="protein sequence ID" value="EKX48129.1"/>
    <property type="molecule type" value="Genomic_DNA"/>
</dbReference>
<feature type="region of interest" description="Disordered" evidence="1">
    <location>
        <begin position="15"/>
        <end position="35"/>
    </location>
</feature>
<evidence type="ECO:0000313" key="3">
    <source>
        <dbReference type="EnsemblProtists" id="EKX48129"/>
    </source>
</evidence>
<organism evidence="2">
    <name type="scientific">Guillardia theta (strain CCMP2712)</name>
    <name type="common">Cryptophyte</name>
    <dbReference type="NCBI Taxonomy" id="905079"/>
    <lineage>
        <taxon>Eukaryota</taxon>
        <taxon>Cryptophyceae</taxon>
        <taxon>Pyrenomonadales</taxon>
        <taxon>Geminigeraceae</taxon>
        <taxon>Guillardia</taxon>
    </lineage>
</organism>
<keyword evidence="4" id="KW-1185">Reference proteome</keyword>
<dbReference type="KEGG" id="gtt:GUITHDRAFT_106206"/>
<reference evidence="3" key="3">
    <citation type="submission" date="2015-06" db="UniProtKB">
        <authorList>
            <consortium name="EnsemblProtists"/>
        </authorList>
    </citation>
    <scope>IDENTIFICATION</scope>
</reference>
<dbReference type="PaxDb" id="55529-EKX48129"/>
<reference evidence="2 4" key="1">
    <citation type="journal article" date="2012" name="Nature">
        <title>Algal genomes reveal evolutionary mosaicism and the fate of nucleomorphs.</title>
        <authorList>
            <consortium name="DOE Joint Genome Institute"/>
            <person name="Curtis B.A."/>
            <person name="Tanifuji G."/>
            <person name="Burki F."/>
            <person name="Gruber A."/>
            <person name="Irimia M."/>
            <person name="Maruyama S."/>
            <person name="Arias M.C."/>
            <person name="Ball S.G."/>
            <person name="Gile G.H."/>
            <person name="Hirakawa Y."/>
            <person name="Hopkins J.F."/>
            <person name="Kuo A."/>
            <person name="Rensing S.A."/>
            <person name="Schmutz J."/>
            <person name="Symeonidi A."/>
            <person name="Elias M."/>
            <person name="Eveleigh R.J."/>
            <person name="Herman E.K."/>
            <person name="Klute M.J."/>
            <person name="Nakayama T."/>
            <person name="Obornik M."/>
            <person name="Reyes-Prieto A."/>
            <person name="Armbrust E.V."/>
            <person name="Aves S.J."/>
            <person name="Beiko R.G."/>
            <person name="Coutinho P."/>
            <person name="Dacks J.B."/>
            <person name="Durnford D.G."/>
            <person name="Fast N.M."/>
            <person name="Green B.R."/>
            <person name="Grisdale C.J."/>
            <person name="Hempel F."/>
            <person name="Henrissat B."/>
            <person name="Hoppner M.P."/>
            <person name="Ishida K."/>
            <person name="Kim E."/>
            <person name="Koreny L."/>
            <person name="Kroth P.G."/>
            <person name="Liu Y."/>
            <person name="Malik S.B."/>
            <person name="Maier U.G."/>
            <person name="McRose D."/>
            <person name="Mock T."/>
            <person name="Neilson J.A."/>
            <person name="Onodera N.T."/>
            <person name="Poole A.M."/>
            <person name="Pritham E.J."/>
            <person name="Richards T.A."/>
            <person name="Rocap G."/>
            <person name="Roy S.W."/>
            <person name="Sarai C."/>
            <person name="Schaack S."/>
            <person name="Shirato S."/>
            <person name="Slamovits C.H."/>
            <person name="Spencer D.F."/>
            <person name="Suzuki S."/>
            <person name="Worden A.Z."/>
            <person name="Zauner S."/>
            <person name="Barry K."/>
            <person name="Bell C."/>
            <person name="Bharti A.K."/>
            <person name="Crow J.A."/>
            <person name="Grimwood J."/>
            <person name="Kramer R."/>
            <person name="Lindquist E."/>
            <person name="Lucas S."/>
            <person name="Salamov A."/>
            <person name="McFadden G.I."/>
            <person name="Lane C.E."/>
            <person name="Keeling P.J."/>
            <person name="Gray M.W."/>
            <person name="Grigoriev I.V."/>
            <person name="Archibald J.M."/>
        </authorList>
    </citation>
    <scope>NUCLEOTIDE SEQUENCE</scope>
    <source>
        <strain evidence="2 4">CCMP2712</strain>
    </source>
</reference>
<protein>
    <submittedName>
        <fullName evidence="2 3">Uncharacterized protein</fullName>
    </submittedName>
</protein>
<proteinExistence type="predicted"/>
<dbReference type="GeneID" id="17304812"/>
<name>L1JIZ4_GUITC</name>
<dbReference type="HOGENOM" id="CLU_1226804_0_0_1"/>
<evidence type="ECO:0000256" key="1">
    <source>
        <dbReference type="SAM" id="MobiDB-lite"/>
    </source>
</evidence>
<gene>
    <name evidence="2" type="ORF">GUITHDRAFT_106206</name>
</gene>
<evidence type="ECO:0000313" key="4">
    <source>
        <dbReference type="Proteomes" id="UP000011087"/>
    </source>
</evidence>
<sequence>MEGEGAKAIICINNGSGPTRKRKRSSVNGGLGNAKQVSGKRASKLVHRFIPNDHRKVESEKEIFTQARMKDLTDEDVILLLLQCYGRVIKRNEDPHLFDNFQWTDSLKSIWKAMHEGVKPAAVKKTCNFYKASVVACYYTLSQLSPSESSWYVGKIMDWEEPGFHIKFVGYEGNEPIDMVGDQIEYETSTERELWAFDIFNDVQIKLLERHVPEIRHFLMDKRIFF</sequence>
<dbReference type="EnsemblProtists" id="EKX48129">
    <property type="protein sequence ID" value="EKX48129"/>
    <property type="gene ID" value="GUITHDRAFT_106206"/>
</dbReference>
<dbReference type="Proteomes" id="UP000011087">
    <property type="component" value="Unassembled WGS sequence"/>
</dbReference>
<dbReference type="RefSeq" id="XP_005835109.1">
    <property type="nucleotide sequence ID" value="XM_005835052.1"/>
</dbReference>
<dbReference type="AlphaFoldDB" id="L1JIZ4"/>
<accession>L1JIZ4</accession>
<reference evidence="4" key="2">
    <citation type="submission" date="2012-11" db="EMBL/GenBank/DDBJ databases">
        <authorList>
            <person name="Kuo A."/>
            <person name="Curtis B.A."/>
            <person name="Tanifuji G."/>
            <person name="Burki F."/>
            <person name="Gruber A."/>
            <person name="Irimia M."/>
            <person name="Maruyama S."/>
            <person name="Arias M.C."/>
            <person name="Ball S.G."/>
            <person name="Gile G.H."/>
            <person name="Hirakawa Y."/>
            <person name="Hopkins J.F."/>
            <person name="Rensing S.A."/>
            <person name="Schmutz J."/>
            <person name="Symeonidi A."/>
            <person name="Elias M."/>
            <person name="Eveleigh R.J."/>
            <person name="Herman E.K."/>
            <person name="Klute M.J."/>
            <person name="Nakayama T."/>
            <person name="Obornik M."/>
            <person name="Reyes-Prieto A."/>
            <person name="Armbrust E.V."/>
            <person name="Aves S.J."/>
            <person name="Beiko R.G."/>
            <person name="Coutinho P."/>
            <person name="Dacks J.B."/>
            <person name="Durnford D.G."/>
            <person name="Fast N.M."/>
            <person name="Green B.R."/>
            <person name="Grisdale C."/>
            <person name="Hempe F."/>
            <person name="Henrissat B."/>
            <person name="Hoppner M.P."/>
            <person name="Ishida K.-I."/>
            <person name="Kim E."/>
            <person name="Koreny L."/>
            <person name="Kroth P.G."/>
            <person name="Liu Y."/>
            <person name="Malik S.-B."/>
            <person name="Maier U.G."/>
            <person name="McRose D."/>
            <person name="Mock T."/>
            <person name="Neilson J.A."/>
            <person name="Onodera N.T."/>
            <person name="Poole A.M."/>
            <person name="Pritham E.J."/>
            <person name="Richards T.A."/>
            <person name="Rocap G."/>
            <person name="Roy S.W."/>
            <person name="Sarai C."/>
            <person name="Schaack S."/>
            <person name="Shirato S."/>
            <person name="Slamovits C.H."/>
            <person name="Spencer D.F."/>
            <person name="Suzuki S."/>
            <person name="Worden A.Z."/>
            <person name="Zauner S."/>
            <person name="Barry K."/>
            <person name="Bell C."/>
            <person name="Bharti A.K."/>
            <person name="Crow J.A."/>
            <person name="Grimwood J."/>
            <person name="Kramer R."/>
            <person name="Lindquist E."/>
            <person name="Lucas S."/>
            <person name="Salamov A."/>
            <person name="McFadden G.I."/>
            <person name="Lane C.E."/>
            <person name="Keeling P.J."/>
            <person name="Gray M.W."/>
            <person name="Grigoriev I.V."/>
            <person name="Archibald J.M."/>
        </authorList>
    </citation>
    <scope>NUCLEOTIDE SEQUENCE</scope>
    <source>
        <strain evidence="4">CCMP2712</strain>
    </source>
</reference>